<dbReference type="InterPro" id="IPR011256">
    <property type="entry name" value="Reg_factor_effector_dom_sf"/>
</dbReference>
<protein>
    <submittedName>
        <fullName evidence="1">DUF5085 family protein</fullName>
    </submittedName>
</protein>
<dbReference type="RefSeq" id="WP_353949070.1">
    <property type="nucleotide sequence ID" value="NZ_CP159510.1"/>
</dbReference>
<sequence length="151" mass="17566">MGDYGSQINESSLLLFNVLSRTEVIEKELWLERTEELKMMAIRHSLYPMGPLVMTMEQIPEDESKTRFTFYLPLNGKYHPDPEDGCSFLPALTLEHTLSVRHHEEGKPFSASYEEMECYAREHHLSVKKPVYHVMIPVYGDYFAEIHMPVG</sequence>
<dbReference type="EMBL" id="CP159510">
    <property type="protein sequence ID" value="XCJ17986.1"/>
    <property type="molecule type" value="Genomic_DNA"/>
</dbReference>
<dbReference type="Pfam" id="PF16895">
    <property type="entry name" value="DUF5085"/>
    <property type="match status" value="1"/>
</dbReference>
<evidence type="ECO:0000313" key="1">
    <source>
        <dbReference type="EMBL" id="XCJ17986.1"/>
    </source>
</evidence>
<reference evidence="1" key="1">
    <citation type="submission" date="2024-06" db="EMBL/GenBank/DDBJ databases">
        <authorList>
            <person name="Fan A."/>
            <person name="Zhang F.Y."/>
            <person name="Zhang L."/>
        </authorList>
    </citation>
    <scope>NUCLEOTIDE SEQUENCE</scope>
    <source>
        <strain evidence="1">Y61</strain>
    </source>
</reference>
<name>A0AAU8IID5_9BACL</name>
<dbReference type="AlphaFoldDB" id="A0AAU8IID5"/>
<dbReference type="Gene3D" id="3.20.80.10">
    <property type="entry name" value="Regulatory factor, effector binding domain"/>
    <property type="match status" value="1"/>
</dbReference>
<dbReference type="InterPro" id="IPR031664">
    <property type="entry name" value="DUF5085"/>
</dbReference>
<organism evidence="1">
    <name type="scientific">Sporolactobacillus sp. Y61</name>
    <dbReference type="NCBI Taxonomy" id="3160863"/>
    <lineage>
        <taxon>Bacteria</taxon>
        <taxon>Bacillati</taxon>
        <taxon>Bacillota</taxon>
        <taxon>Bacilli</taxon>
        <taxon>Bacillales</taxon>
        <taxon>Sporolactobacillaceae</taxon>
        <taxon>Sporolactobacillus</taxon>
    </lineage>
</organism>
<proteinExistence type="predicted"/>
<gene>
    <name evidence="1" type="ORF">ABNN70_05850</name>
</gene>
<accession>A0AAU8IID5</accession>